<reference evidence="1 2" key="2">
    <citation type="journal article" date="2012" name="Stand. Genomic Sci.">
        <title>Complete genome sequence of the aquatic bacterium Runella slithyformis type strain (LSU 4(T)).</title>
        <authorList>
            <person name="Copeland A."/>
            <person name="Zhang X."/>
            <person name="Misra M."/>
            <person name="Lapidus A."/>
            <person name="Nolan M."/>
            <person name="Lucas S."/>
            <person name="Deshpande S."/>
            <person name="Cheng J.F."/>
            <person name="Tapia R."/>
            <person name="Goodwin L.A."/>
            <person name="Pitluck S."/>
            <person name="Liolios K."/>
            <person name="Pagani I."/>
            <person name="Ivanova N."/>
            <person name="Mikhailova N."/>
            <person name="Pati A."/>
            <person name="Chen A."/>
            <person name="Palaniappan K."/>
            <person name="Land M."/>
            <person name="Hauser L."/>
            <person name="Pan C."/>
            <person name="Jeffries C.D."/>
            <person name="Detter J.C."/>
            <person name="Brambilla E.M."/>
            <person name="Rohde M."/>
            <person name="Djao O.D."/>
            <person name="Goker M."/>
            <person name="Sikorski J."/>
            <person name="Tindall B.J."/>
            <person name="Woyke T."/>
            <person name="Bristow J."/>
            <person name="Eisen J.A."/>
            <person name="Markowitz V."/>
            <person name="Hugenholtz P."/>
            <person name="Kyrpides N.C."/>
            <person name="Klenk H.P."/>
            <person name="Mavromatis K."/>
        </authorList>
    </citation>
    <scope>NUCLEOTIDE SEQUENCE [LARGE SCALE GENOMIC DNA]</scope>
    <source>
        <strain evidence="2">ATCC 29530 / DSM 19594 / LMG 11500 / NCIMB 11436 / LSU 4</strain>
    </source>
</reference>
<evidence type="ECO:0000313" key="2">
    <source>
        <dbReference type="Proteomes" id="UP000000493"/>
    </source>
</evidence>
<keyword evidence="2" id="KW-1185">Reference proteome</keyword>
<dbReference type="Proteomes" id="UP000000493">
    <property type="component" value="Chromosome"/>
</dbReference>
<gene>
    <name evidence="1" type="ordered locus">Runsl_4036</name>
</gene>
<name>A0A7U4E785_RUNSL</name>
<evidence type="ECO:0000313" key="1">
    <source>
        <dbReference type="EMBL" id="AEI50388.1"/>
    </source>
</evidence>
<sequence>MRTLELEDYGVMEMSEMEQLGIEGEGKLPSWKQIKTGGEWFVKEMSKLCSVNCATSWVEGFVKEMAK</sequence>
<dbReference type="KEGG" id="rsi:Runsl_4036"/>
<dbReference type="AlphaFoldDB" id="A0A7U4E785"/>
<reference evidence="2" key="1">
    <citation type="submission" date="2011-06" db="EMBL/GenBank/DDBJ databases">
        <title>The complete genome of chromosome of Runella slithyformis DSM 19594.</title>
        <authorList>
            <consortium name="US DOE Joint Genome Institute (JGI-PGF)"/>
            <person name="Lucas S."/>
            <person name="Han J."/>
            <person name="Lapidus A."/>
            <person name="Bruce D."/>
            <person name="Goodwin L."/>
            <person name="Pitluck S."/>
            <person name="Peters L."/>
            <person name="Kyrpides N."/>
            <person name="Mavromatis K."/>
            <person name="Ivanova N."/>
            <person name="Ovchinnikova G."/>
            <person name="Zhang X."/>
            <person name="Misra M."/>
            <person name="Detter J.C."/>
            <person name="Tapia R."/>
            <person name="Han C."/>
            <person name="Land M."/>
            <person name="Hauser L."/>
            <person name="Markowitz V."/>
            <person name="Cheng J.-F."/>
            <person name="Hugenholtz P."/>
            <person name="Woyke T."/>
            <person name="Wu D."/>
            <person name="Tindall B."/>
            <person name="Faehrich R."/>
            <person name="Brambilla E."/>
            <person name="Klenk H.-P."/>
            <person name="Eisen J.A."/>
        </authorList>
    </citation>
    <scope>NUCLEOTIDE SEQUENCE [LARGE SCALE GENOMIC DNA]</scope>
    <source>
        <strain evidence="2">ATCC 29530 / DSM 19594 / LMG 11500 / NCIMB 11436 / LSU 4</strain>
    </source>
</reference>
<dbReference type="RefSeq" id="WP_013929686.1">
    <property type="nucleotide sequence ID" value="NC_015703.1"/>
</dbReference>
<accession>A0A7U4E785</accession>
<organism evidence="1 2">
    <name type="scientific">Runella slithyformis (strain ATCC 29530 / DSM 19594 / LMG 11500 / NCIMB 11436 / LSU 4)</name>
    <dbReference type="NCBI Taxonomy" id="761193"/>
    <lineage>
        <taxon>Bacteria</taxon>
        <taxon>Pseudomonadati</taxon>
        <taxon>Bacteroidota</taxon>
        <taxon>Cytophagia</taxon>
        <taxon>Cytophagales</taxon>
        <taxon>Spirosomataceae</taxon>
        <taxon>Runella</taxon>
    </lineage>
</organism>
<dbReference type="EMBL" id="CP002859">
    <property type="protein sequence ID" value="AEI50388.1"/>
    <property type="molecule type" value="Genomic_DNA"/>
</dbReference>
<protein>
    <submittedName>
        <fullName evidence="1">Uncharacterized protein</fullName>
    </submittedName>
</protein>
<proteinExistence type="predicted"/>